<proteinExistence type="predicted"/>
<gene>
    <name evidence="1" type="ORF">WMSIL1_LOCUS1226</name>
    <name evidence="2" type="ORF">WMSIL1_LOCUS1230</name>
</gene>
<dbReference type="EMBL" id="CABIJS010000029">
    <property type="protein sequence ID" value="VUZ40103.1"/>
    <property type="molecule type" value="Genomic_DNA"/>
</dbReference>
<evidence type="ECO:0000313" key="1">
    <source>
        <dbReference type="EMBL" id="VUZ40103.1"/>
    </source>
</evidence>
<evidence type="ECO:0000313" key="2">
    <source>
        <dbReference type="EMBL" id="VUZ40105.1"/>
    </source>
</evidence>
<evidence type="ECO:0000313" key="3">
    <source>
        <dbReference type="Proteomes" id="UP000321570"/>
    </source>
</evidence>
<sequence length="94" mass="11258">MESEDEEYFSGSYQFRSDEPIEAFIDLAKFHCNDSFIPEWDIERSDTGLTVFNDIKLDFEKDDDYVTFNYEYPIHSVRGRDICESIYNEISNHY</sequence>
<dbReference type="EMBL" id="CABIJS010000029">
    <property type="protein sequence ID" value="VUZ40105.1"/>
    <property type="molecule type" value="Genomic_DNA"/>
</dbReference>
<name>A0A564XYK9_HYMDI</name>
<protein>
    <submittedName>
        <fullName evidence="2">Uncharacterized protein</fullName>
    </submittedName>
</protein>
<keyword evidence="3" id="KW-1185">Reference proteome</keyword>
<accession>A0A564XYK9</accession>
<dbReference type="AlphaFoldDB" id="A0A564XYK9"/>
<dbReference type="Proteomes" id="UP000321570">
    <property type="component" value="Unassembled WGS sequence"/>
</dbReference>
<reference evidence="2 3" key="1">
    <citation type="submission" date="2019-07" db="EMBL/GenBank/DDBJ databases">
        <authorList>
            <person name="Jastrzebski P J."/>
            <person name="Paukszto L."/>
            <person name="Jastrzebski P J."/>
        </authorList>
    </citation>
    <scope>NUCLEOTIDE SEQUENCE [LARGE SCALE GENOMIC DNA]</scope>
    <source>
        <strain evidence="2 3">WMS-il1</strain>
    </source>
</reference>
<organism evidence="2 3">
    <name type="scientific">Hymenolepis diminuta</name>
    <name type="common">Rat tapeworm</name>
    <dbReference type="NCBI Taxonomy" id="6216"/>
    <lineage>
        <taxon>Eukaryota</taxon>
        <taxon>Metazoa</taxon>
        <taxon>Spiralia</taxon>
        <taxon>Lophotrochozoa</taxon>
        <taxon>Platyhelminthes</taxon>
        <taxon>Cestoda</taxon>
        <taxon>Eucestoda</taxon>
        <taxon>Cyclophyllidea</taxon>
        <taxon>Hymenolepididae</taxon>
        <taxon>Hymenolepis</taxon>
    </lineage>
</organism>